<evidence type="ECO:0000259" key="1">
    <source>
        <dbReference type="Pfam" id="PF01243"/>
    </source>
</evidence>
<sequence>MTEKAAGDKPAPRSLAERLRDTRKRLEEDVDAWVASAGAEAAGPYLVPLSFHWDGTELLFATPTTSPTARNLLASGRARVAIGPTRDVVMVDGSVRAVSEDELDEATGDEFAARTSFEPRRLRQSHHYFWVRPERIQAWREANELAGRELMRDGEWLSPDGSA</sequence>
<dbReference type="AlphaFoldDB" id="A0A372LZR3"/>
<reference evidence="2 3" key="1">
    <citation type="submission" date="2018-08" db="EMBL/GenBank/DDBJ databases">
        <title>Isolation, diversity and antifungal activity of Actinobacteria from wheat.</title>
        <authorList>
            <person name="Han C."/>
        </authorList>
    </citation>
    <scope>NUCLEOTIDE SEQUENCE [LARGE SCALE GENOMIC DNA]</scope>
    <source>
        <strain evidence="2 3">NEAU-YY421</strain>
    </source>
</reference>
<comment type="caution">
    <text evidence="2">The sequence shown here is derived from an EMBL/GenBank/DDBJ whole genome shotgun (WGS) entry which is preliminary data.</text>
</comment>
<dbReference type="Gene3D" id="2.30.110.10">
    <property type="entry name" value="Electron Transport, Fmn-binding Protein, Chain A"/>
    <property type="match status" value="1"/>
</dbReference>
<accession>A0A372LZR3</accession>
<dbReference type="InterPro" id="IPR012349">
    <property type="entry name" value="Split_barrel_FMN-bd"/>
</dbReference>
<feature type="domain" description="Pyridoxamine 5'-phosphate oxidase N-terminal" evidence="1">
    <location>
        <begin position="26"/>
        <end position="139"/>
    </location>
</feature>
<dbReference type="RefSeq" id="WP_128558255.1">
    <property type="nucleotide sequence ID" value="NZ_QUAK01000124.1"/>
</dbReference>
<keyword evidence="3" id="KW-1185">Reference proteome</keyword>
<protein>
    <submittedName>
        <fullName evidence="2">Pyridoxamine 5'-phosphate oxidase family protein</fullName>
    </submittedName>
</protein>
<dbReference type="Pfam" id="PF01243">
    <property type="entry name" value="PNPOx_N"/>
    <property type="match status" value="1"/>
</dbReference>
<dbReference type="Proteomes" id="UP000263094">
    <property type="component" value="Unassembled WGS sequence"/>
</dbReference>
<name>A0A372LZR3_9ACTN</name>
<dbReference type="OrthoDB" id="3627463at2"/>
<evidence type="ECO:0000313" key="3">
    <source>
        <dbReference type="Proteomes" id="UP000263094"/>
    </source>
</evidence>
<dbReference type="SUPFAM" id="SSF50475">
    <property type="entry name" value="FMN-binding split barrel"/>
    <property type="match status" value="1"/>
</dbReference>
<dbReference type="EMBL" id="QUAK01000124">
    <property type="protein sequence ID" value="RFU84166.1"/>
    <property type="molecule type" value="Genomic_DNA"/>
</dbReference>
<dbReference type="InterPro" id="IPR011576">
    <property type="entry name" value="Pyridox_Oxase_N"/>
</dbReference>
<evidence type="ECO:0000313" key="2">
    <source>
        <dbReference type="EMBL" id="RFU84166.1"/>
    </source>
</evidence>
<organism evidence="2 3">
    <name type="scientific">Streptomyces triticagri</name>
    <dbReference type="NCBI Taxonomy" id="2293568"/>
    <lineage>
        <taxon>Bacteria</taxon>
        <taxon>Bacillati</taxon>
        <taxon>Actinomycetota</taxon>
        <taxon>Actinomycetes</taxon>
        <taxon>Kitasatosporales</taxon>
        <taxon>Streptomycetaceae</taxon>
        <taxon>Streptomyces</taxon>
    </lineage>
</organism>
<proteinExistence type="predicted"/>
<gene>
    <name evidence="2" type="ORF">DY218_24300</name>
</gene>